<dbReference type="PANTHER" id="PTHR42957:SF1">
    <property type="entry name" value="HELICASE MJ1565-RELATED"/>
    <property type="match status" value="1"/>
</dbReference>
<dbReference type="InterPro" id="IPR008571">
    <property type="entry name" value="HerA-like"/>
</dbReference>
<dbReference type="Pfam" id="PF01935">
    <property type="entry name" value="DUF87"/>
    <property type="match status" value="1"/>
</dbReference>
<accession>A0A858Q8G9</accession>
<dbReference type="RefSeq" id="WP_169603447.1">
    <property type="nucleotide sequence ID" value="NZ_CP046565.1"/>
</dbReference>
<evidence type="ECO:0000256" key="4">
    <source>
        <dbReference type="ARBA" id="ARBA00022840"/>
    </source>
</evidence>
<reference evidence="10" key="1">
    <citation type="submission" date="2019-12" db="EMBL/GenBank/DDBJ databases">
        <authorList>
            <person name="Awala S.I."/>
            <person name="Rhee S.K."/>
        </authorList>
    </citation>
    <scope>NUCLEOTIDE SEQUENCE [LARGE SCALE GENOMIC DNA]</scope>
    <source>
        <strain evidence="10">IM1</strain>
    </source>
</reference>
<evidence type="ECO:0000259" key="7">
    <source>
        <dbReference type="Pfam" id="PF01935"/>
    </source>
</evidence>
<gene>
    <name evidence="9" type="ORF">GNH96_09425</name>
</gene>
<dbReference type="InterPro" id="IPR027417">
    <property type="entry name" value="P-loop_NTPase"/>
</dbReference>
<keyword evidence="10" id="KW-1185">Reference proteome</keyword>
<organism evidence="9 10">
    <name type="scientific">Methylococcus geothermalis</name>
    <dbReference type="NCBI Taxonomy" id="2681310"/>
    <lineage>
        <taxon>Bacteria</taxon>
        <taxon>Pseudomonadati</taxon>
        <taxon>Pseudomonadota</taxon>
        <taxon>Gammaproteobacteria</taxon>
        <taxon>Methylococcales</taxon>
        <taxon>Methylococcaceae</taxon>
        <taxon>Methylococcus</taxon>
    </lineage>
</organism>
<dbReference type="Pfam" id="PF05872">
    <property type="entry name" value="HerA_C"/>
    <property type="match status" value="1"/>
</dbReference>
<dbReference type="InterPro" id="IPR002789">
    <property type="entry name" value="HerA_central"/>
</dbReference>
<proteinExistence type="predicted"/>
<dbReference type="AlphaFoldDB" id="A0A858Q8G9"/>
<dbReference type="GO" id="GO:0005524">
    <property type="term" value="F:ATP binding"/>
    <property type="evidence" value="ECO:0007669"/>
    <property type="project" value="UniProtKB-KW"/>
</dbReference>
<dbReference type="PANTHER" id="PTHR42957">
    <property type="entry name" value="HELICASE MJ1565-RELATED"/>
    <property type="match status" value="1"/>
</dbReference>
<dbReference type="KEGG" id="metu:GNH96_09425"/>
<evidence type="ECO:0000259" key="8">
    <source>
        <dbReference type="Pfam" id="PF05872"/>
    </source>
</evidence>
<evidence type="ECO:0000256" key="5">
    <source>
        <dbReference type="ARBA" id="ARBA00023125"/>
    </source>
</evidence>
<dbReference type="GO" id="GO:0004386">
    <property type="term" value="F:helicase activity"/>
    <property type="evidence" value="ECO:0007669"/>
    <property type="project" value="UniProtKB-KW"/>
</dbReference>
<dbReference type="InterPro" id="IPR033186">
    <property type="entry name" value="HerA_C"/>
</dbReference>
<evidence type="ECO:0000313" key="9">
    <source>
        <dbReference type="EMBL" id="QJD30168.1"/>
    </source>
</evidence>
<dbReference type="EMBL" id="CP046565">
    <property type="protein sequence ID" value="QJD30168.1"/>
    <property type="molecule type" value="Genomic_DNA"/>
</dbReference>
<evidence type="ECO:0000313" key="10">
    <source>
        <dbReference type="Proteomes" id="UP000503004"/>
    </source>
</evidence>
<feature type="domain" description="Helicase HerA-like C-terminal" evidence="8">
    <location>
        <begin position="418"/>
        <end position="494"/>
    </location>
</feature>
<keyword evidence="4" id="KW-0067">ATP-binding</keyword>
<keyword evidence="6" id="KW-0413">Isomerase</keyword>
<dbReference type="Gene3D" id="3.40.50.300">
    <property type="entry name" value="P-loop containing nucleotide triphosphate hydrolases"/>
    <property type="match status" value="2"/>
</dbReference>
<keyword evidence="5" id="KW-0238">DNA-binding</keyword>
<name>A0A858Q8G9_9GAMM</name>
<keyword evidence="1" id="KW-0547">Nucleotide-binding</keyword>
<protein>
    <submittedName>
        <fullName evidence="9">DUF853 family protein</fullName>
    </submittedName>
</protein>
<evidence type="ECO:0000256" key="6">
    <source>
        <dbReference type="ARBA" id="ARBA00023235"/>
    </source>
</evidence>
<dbReference type="GO" id="GO:0016787">
    <property type="term" value="F:hydrolase activity"/>
    <property type="evidence" value="ECO:0007669"/>
    <property type="project" value="UniProtKB-KW"/>
</dbReference>
<evidence type="ECO:0000256" key="3">
    <source>
        <dbReference type="ARBA" id="ARBA00022806"/>
    </source>
</evidence>
<dbReference type="Proteomes" id="UP000503004">
    <property type="component" value="Chromosome"/>
</dbReference>
<sequence length="546" mass="60679">MEASENSLIGRITEVRVGRFAARLLSEAEGFRSEISVGEETQRPGQIGAYVSVRHGAFRILALVREVSGGAAGSAAGSSMQLVPLGEFNDKGAFSRGVRRYPVPGAEVHAASPQEINAVFARTRNLRFNPGYLPNHPATGVYLDPSALCARHFAILGQSGAGKSWTVASLIQRLLVSSPKAHIIVLDLHGEYCWRGAEGALHSAFPPEATRAMDARELEIPYWLMSFAELVDLLIERDDPAASIQTAFLREAVFELKRRSARELGLAGVSIDAPVYFSLQEVYERFKEANEHRTDFGKTKGPLFGQFDEFLLKLGSRLHDVRYDFLLKPSRRNRSETLPGLLRDFVGLGEPHCQVSVIDLSPVPFDVRPTVSAQIGRLAFEFNYWNPDRREFPILLVCEEAHAYIPRERATPYEGTRKSMERIAREGRKYGVGLAVVSQRPHELSETVLSQCGSYLCLRISNPDDQAYVRKLVPEGEADLVDVLTVLGRGEALILGEATPLPVRCQIFRPDPPPNSNDVDFHKAWTTDADDLDIEAIVRCWWSQGR</sequence>
<evidence type="ECO:0000256" key="1">
    <source>
        <dbReference type="ARBA" id="ARBA00022741"/>
    </source>
</evidence>
<feature type="domain" description="Helicase HerA central" evidence="7">
    <location>
        <begin position="130"/>
        <end position="334"/>
    </location>
</feature>
<keyword evidence="2" id="KW-0378">Hydrolase</keyword>
<keyword evidence="3" id="KW-0347">Helicase</keyword>
<evidence type="ECO:0000256" key="2">
    <source>
        <dbReference type="ARBA" id="ARBA00022801"/>
    </source>
</evidence>
<dbReference type="GO" id="GO:0003677">
    <property type="term" value="F:DNA binding"/>
    <property type="evidence" value="ECO:0007669"/>
    <property type="project" value="UniProtKB-KW"/>
</dbReference>
<dbReference type="SUPFAM" id="SSF52540">
    <property type="entry name" value="P-loop containing nucleoside triphosphate hydrolases"/>
    <property type="match status" value="1"/>
</dbReference>